<proteinExistence type="predicted"/>
<feature type="signal peptide" evidence="2">
    <location>
        <begin position="1"/>
        <end position="25"/>
    </location>
</feature>
<evidence type="ECO:0000313" key="3">
    <source>
        <dbReference type="EMBL" id="KIL35941.1"/>
    </source>
</evidence>
<organism evidence="3 4">
    <name type="scientific">Cohnella kolymensis</name>
    <dbReference type="NCBI Taxonomy" id="1590652"/>
    <lineage>
        <taxon>Bacteria</taxon>
        <taxon>Bacillati</taxon>
        <taxon>Bacillota</taxon>
        <taxon>Bacilli</taxon>
        <taxon>Bacillales</taxon>
        <taxon>Paenibacillaceae</taxon>
        <taxon>Cohnella</taxon>
    </lineage>
</organism>
<feature type="transmembrane region" description="Helical" evidence="1">
    <location>
        <begin position="175"/>
        <end position="198"/>
    </location>
</feature>
<sequence>MRAKILTQLSILFMAFMLLAPAAYAGDTDQWIARGDQDALVIGKVTSYKDGMYTVDVQNTLMGTMEEKKIKIAFPHNPNSVEPAAGDYGLFSLDEDDDHYKSAYGVYKVDSPDYRTLKIARAVEHDGIRERLQQFINSGAFMEKQKQAPAKEAAVSISTKTATAEPIKASAGMSYLPFIIVGGIALFALTAITAVLMLKRKRT</sequence>
<evidence type="ECO:0000256" key="1">
    <source>
        <dbReference type="SAM" id="Phobius"/>
    </source>
</evidence>
<feature type="chain" id="PRO_5047404989" evidence="2">
    <location>
        <begin position="26"/>
        <end position="203"/>
    </location>
</feature>
<protein>
    <submittedName>
        <fullName evidence="3">Uncharacterized protein</fullName>
    </submittedName>
</protein>
<dbReference type="RefSeq" id="WP_041062793.1">
    <property type="nucleotide sequence ID" value="NZ_JXAL01000016.1"/>
</dbReference>
<keyword evidence="1" id="KW-0812">Transmembrane</keyword>
<evidence type="ECO:0000256" key="2">
    <source>
        <dbReference type="SAM" id="SignalP"/>
    </source>
</evidence>
<keyword evidence="1" id="KW-0472">Membrane</keyword>
<reference evidence="3 4" key="1">
    <citation type="submission" date="2014-12" db="EMBL/GenBank/DDBJ databases">
        <title>Draft genome sequence of Cohnella kolymensis strain B-2846.</title>
        <authorList>
            <person name="Karlyshev A.V."/>
            <person name="Kudryashova E.B."/>
        </authorList>
    </citation>
    <scope>NUCLEOTIDE SEQUENCE [LARGE SCALE GENOMIC DNA]</scope>
    <source>
        <strain evidence="3 4">VKM B-2846</strain>
    </source>
</reference>
<keyword evidence="1" id="KW-1133">Transmembrane helix</keyword>
<accession>A0ABR5A4H2</accession>
<dbReference type="EMBL" id="JXAL01000016">
    <property type="protein sequence ID" value="KIL35941.1"/>
    <property type="molecule type" value="Genomic_DNA"/>
</dbReference>
<keyword evidence="4" id="KW-1185">Reference proteome</keyword>
<keyword evidence="2" id="KW-0732">Signal</keyword>
<gene>
    <name evidence="3" type="ORF">SD71_11275</name>
</gene>
<evidence type="ECO:0000313" key="4">
    <source>
        <dbReference type="Proteomes" id="UP000054526"/>
    </source>
</evidence>
<name>A0ABR5A4H2_9BACL</name>
<dbReference type="Proteomes" id="UP000054526">
    <property type="component" value="Unassembled WGS sequence"/>
</dbReference>
<comment type="caution">
    <text evidence="3">The sequence shown here is derived from an EMBL/GenBank/DDBJ whole genome shotgun (WGS) entry which is preliminary data.</text>
</comment>